<evidence type="ECO:0000256" key="2">
    <source>
        <dbReference type="ARBA" id="ARBA00022737"/>
    </source>
</evidence>
<dbReference type="SUPFAM" id="SSF117281">
    <property type="entry name" value="Kelch motif"/>
    <property type="match status" value="2"/>
</dbReference>
<dbReference type="AlphaFoldDB" id="A0A085N930"/>
<evidence type="ECO:0000256" key="4">
    <source>
        <dbReference type="ARBA" id="ARBA00041041"/>
    </source>
</evidence>
<organism evidence="5">
    <name type="scientific">Trichuris suis</name>
    <name type="common">pig whipworm</name>
    <dbReference type="NCBI Taxonomy" id="68888"/>
    <lineage>
        <taxon>Eukaryota</taxon>
        <taxon>Metazoa</taxon>
        <taxon>Ecdysozoa</taxon>
        <taxon>Nematoda</taxon>
        <taxon>Enoplea</taxon>
        <taxon>Dorylaimia</taxon>
        <taxon>Trichinellida</taxon>
        <taxon>Trichuridae</taxon>
        <taxon>Trichuris</taxon>
    </lineage>
</organism>
<dbReference type="InterPro" id="IPR052125">
    <property type="entry name" value="KLHDC10"/>
</dbReference>
<dbReference type="PANTHER" id="PTHR46428:SF1">
    <property type="entry name" value="KELCH DOMAIN-CONTAINING PROTEIN 10"/>
    <property type="match status" value="1"/>
</dbReference>
<dbReference type="PANTHER" id="PTHR46428">
    <property type="entry name" value="KELCH DOMAIN-CONTAINING PROTEIN 10"/>
    <property type="match status" value="1"/>
</dbReference>
<dbReference type="Proteomes" id="UP000030758">
    <property type="component" value="Unassembled WGS sequence"/>
</dbReference>
<proteinExistence type="inferred from homology"/>
<evidence type="ECO:0000313" key="5">
    <source>
        <dbReference type="EMBL" id="KFD65976.1"/>
    </source>
</evidence>
<dbReference type="Pfam" id="PF01344">
    <property type="entry name" value="Kelch_1"/>
    <property type="match status" value="1"/>
</dbReference>
<reference evidence="5" key="1">
    <citation type="journal article" date="2014" name="Nat. Genet.">
        <title>Genome and transcriptome of the porcine whipworm Trichuris suis.</title>
        <authorList>
            <person name="Jex A.R."/>
            <person name="Nejsum P."/>
            <person name="Schwarz E.M."/>
            <person name="Hu L."/>
            <person name="Young N.D."/>
            <person name="Hall R.S."/>
            <person name="Korhonen P.K."/>
            <person name="Liao S."/>
            <person name="Thamsborg S."/>
            <person name="Xia J."/>
            <person name="Xu P."/>
            <person name="Wang S."/>
            <person name="Scheerlinck J.P."/>
            <person name="Hofmann A."/>
            <person name="Sternberg P.W."/>
            <person name="Wang J."/>
            <person name="Gasser R.B."/>
        </authorList>
    </citation>
    <scope>NUCLEOTIDE SEQUENCE [LARGE SCALE GENOMIC DNA]</scope>
    <source>
        <strain evidence="5">DCEP-RM93F</strain>
    </source>
</reference>
<evidence type="ECO:0000256" key="1">
    <source>
        <dbReference type="ARBA" id="ARBA00022441"/>
    </source>
</evidence>
<dbReference type="InterPro" id="IPR015915">
    <property type="entry name" value="Kelch-typ_b-propeller"/>
</dbReference>
<accession>A0A085N930</accession>
<comment type="similarity">
    <text evidence="3">Belongs to the KLHDC10 family.</text>
</comment>
<name>A0A085N930_9BILA</name>
<sequence length="399" mass="45643">MELNRFPIKKELSRGNDKQEPEVNFMLIASFLSELPNPVARSGHRVVTTKYNMICIGGMNTDLWNERSRQMAWLPVLNEIWKFNLLTNEWKRVKSFGEFPLHLASHSMFLKGNLIFLFGGGSIPFSYNISNDLYVLSLNTLLWRRLNCVGTIPTARYGHAMAVVNGVLYLCGGTNGHEFNMDLYSLPLKSNELQWTKHETEQNIIGRYQLAIIPFQDSLIMLGGSNNNQMFSMQELDAYSIPNRAWERLSTIRDRAKGVTTAVSYPQERRYHAVAIFGNVAYMCGGCGDSVIYDDIWALNLVTRTWQKFSTILPRPLFFHACSVAPTGCLLIYGGILSMESKERNADVFKVWVKPQPLRVAAIEALQKRFPKMRYLPTTALRLLNIPEEMINWLQDKVI</sequence>
<gene>
    <name evidence="5" type="ORF">M514_03150</name>
</gene>
<dbReference type="EMBL" id="KL367529">
    <property type="protein sequence ID" value="KFD65976.1"/>
    <property type="molecule type" value="Genomic_DNA"/>
</dbReference>
<evidence type="ECO:0000256" key="3">
    <source>
        <dbReference type="ARBA" id="ARBA00038487"/>
    </source>
</evidence>
<dbReference type="InterPro" id="IPR006652">
    <property type="entry name" value="Kelch_1"/>
</dbReference>
<feature type="non-terminal residue" evidence="5">
    <location>
        <position position="399"/>
    </location>
</feature>
<protein>
    <recommendedName>
        <fullName evidence="4">Kelch domain-containing protein 10</fullName>
    </recommendedName>
</protein>
<keyword evidence="1" id="KW-0880">Kelch repeat</keyword>
<dbReference type="Gene3D" id="2.120.10.80">
    <property type="entry name" value="Kelch-type beta propeller"/>
    <property type="match status" value="2"/>
</dbReference>
<dbReference type="GO" id="GO:0032874">
    <property type="term" value="P:positive regulation of stress-activated MAPK cascade"/>
    <property type="evidence" value="ECO:0007669"/>
    <property type="project" value="TreeGrafter"/>
</dbReference>
<dbReference type="Pfam" id="PF24681">
    <property type="entry name" value="Kelch_KLHDC2_KLHL20_DRC7"/>
    <property type="match status" value="1"/>
</dbReference>
<keyword evidence="2" id="KW-0677">Repeat</keyword>